<feature type="signal peptide" evidence="2">
    <location>
        <begin position="1"/>
        <end position="18"/>
    </location>
</feature>
<accession>A0AA40DPZ8</accession>
<dbReference type="EMBL" id="JAUKUA010000005">
    <property type="protein sequence ID" value="KAK0711844.1"/>
    <property type="molecule type" value="Genomic_DNA"/>
</dbReference>
<protein>
    <submittedName>
        <fullName evidence="3">Uncharacterized protein</fullName>
    </submittedName>
</protein>
<evidence type="ECO:0000256" key="2">
    <source>
        <dbReference type="SAM" id="SignalP"/>
    </source>
</evidence>
<evidence type="ECO:0000313" key="4">
    <source>
        <dbReference type="Proteomes" id="UP001172102"/>
    </source>
</evidence>
<dbReference type="Proteomes" id="UP001172102">
    <property type="component" value="Unassembled WGS sequence"/>
</dbReference>
<feature type="chain" id="PRO_5041227931" evidence="2">
    <location>
        <begin position="19"/>
        <end position="231"/>
    </location>
</feature>
<dbReference type="AlphaFoldDB" id="A0AA40DPZ8"/>
<sequence>MKFFTAALAAVAAGSAMAAPLNARDCITTPAPAPTPEIPGPSCDHAPPAAPAPPAPVAHWAPSHEQGTGWAPEPAVPAPALVAEVDIDVQALLQAIISLKLHLQVLLSECVPKLQALVLSLLVEVDLKAILSLVLEIKGLFLEIEGCLKHLVVTVSAEVLAVIAVELHACLAIIGPIAGPIVQIALSAVAALSVSVSVPGLVAQITAVAGDITKCTTGFAGILHPLITLLL</sequence>
<proteinExistence type="predicted"/>
<keyword evidence="2" id="KW-0732">Signal</keyword>
<evidence type="ECO:0000256" key="1">
    <source>
        <dbReference type="SAM" id="MobiDB-lite"/>
    </source>
</evidence>
<name>A0AA40DPZ8_9PEZI</name>
<feature type="region of interest" description="Disordered" evidence="1">
    <location>
        <begin position="30"/>
        <end position="69"/>
    </location>
</feature>
<keyword evidence="4" id="KW-1185">Reference proteome</keyword>
<reference evidence="3" key="1">
    <citation type="submission" date="2023-06" db="EMBL/GenBank/DDBJ databases">
        <title>Genome-scale phylogeny and comparative genomics of the fungal order Sordariales.</title>
        <authorList>
            <consortium name="Lawrence Berkeley National Laboratory"/>
            <person name="Hensen N."/>
            <person name="Bonometti L."/>
            <person name="Westerberg I."/>
            <person name="Brannstrom I.O."/>
            <person name="Guillou S."/>
            <person name="Cros-Aarteil S."/>
            <person name="Calhoun S."/>
            <person name="Haridas S."/>
            <person name="Kuo A."/>
            <person name="Mondo S."/>
            <person name="Pangilinan J."/>
            <person name="Riley R."/>
            <person name="Labutti K."/>
            <person name="Andreopoulos B."/>
            <person name="Lipzen A."/>
            <person name="Chen C."/>
            <person name="Yanf M."/>
            <person name="Daum C."/>
            <person name="Ng V."/>
            <person name="Clum A."/>
            <person name="Steindorff A."/>
            <person name="Ohm R."/>
            <person name="Martin F."/>
            <person name="Silar P."/>
            <person name="Natvig D."/>
            <person name="Lalanne C."/>
            <person name="Gautier V."/>
            <person name="Ament-Velasquez S.L."/>
            <person name="Kruys A."/>
            <person name="Hutchinson M.I."/>
            <person name="Powell A.J."/>
            <person name="Barry K."/>
            <person name="Miller A.N."/>
            <person name="Grigoriev I.V."/>
            <person name="Debuchy R."/>
            <person name="Gladieux P."/>
            <person name="Thoren M.H."/>
            <person name="Johannesson H."/>
        </authorList>
    </citation>
    <scope>NUCLEOTIDE SEQUENCE</scope>
    <source>
        <strain evidence="3">SMH4607-1</strain>
    </source>
</reference>
<evidence type="ECO:0000313" key="3">
    <source>
        <dbReference type="EMBL" id="KAK0711844.1"/>
    </source>
</evidence>
<comment type="caution">
    <text evidence="3">The sequence shown here is derived from an EMBL/GenBank/DDBJ whole genome shotgun (WGS) entry which is preliminary data.</text>
</comment>
<gene>
    <name evidence="3" type="ORF">B0H67DRAFT_493803</name>
</gene>
<organism evidence="3 4">
    <name type="scientific">Lasiosphaeris hirsuta</name>
    <dbReference type="NCBI Taxonomy" id="260670"/>
    <lineage>
        <taxon>Eukaryota</taxon>
        <taxon>Fungi</taxon>
        <taxon>Dikarya</taxon>
        <taxon>Ascomycota</taxon>
        <taxon>Pezizomycotina</taxon>
        <taxon>Sordariomycetes</taxon>
        <taxon>Sordariomycetidae</taxon>
        <taxon>Sordariales</taxon>
        <taxon>Lasiosphaeriaceae</taxon>
        <taxon>Lasiosphaeris</taxon>
    </lineage>
</organism>